<reference evidence="1 2" key="1">
    <citation type="submission" date="2019-08" db="EMBL/GenBank/DDBJ databases">
        <title>Sphingorhabdus soil sp. nov., isolated from arctic soil.</title>
        <authorList>
            <person name="Liu Y."/>
        </authorList>
    </citation>
    <scope>NUCLEOTIDE SEQUENCE [LARGE SCALE GENOMIC DNA]</scope>
    <source>
        <strain evidence="1 2">D-2Q-5-6</strain>
    </source>
</reference>
<dbReference type="Proteomes" id="UP000321129">
    <property type="component" value="Unassembled WGS sequence"/>
</dbReference>
<protein>
    <submittedName>
        <fullName evidence="1">Uncharacterized protein</fullName>
    </submittedName>
</protein>
<gene>
    <name evidence="1" type="ORF">FSZ31_00295</name>
</gene>
<dbReference type="OrthoDB" id="47198at2"/>
<comment type="caution">
    <text evidence="1">The sequence shown here is derived from an EMBL/GenBank/DDBJ whole genome shotgun (WGS) entry which is preliminary data.</text>
</comment>
<evidence type="ECO:0000313" key="1">
    <source>
        <dbReference type="EMBL" id="TXC74365.1"/>
    </source>
</evidence>
<accession>A0A5C6UUK2</accession>
<sequence>MPRFIVNKNAQANGDHEVHNTTDGCGHMPDTRNRKDLGVHPGCHGALVEAKRLYPQSNGCAYCCPACHTG</sequence>
<dbReference type="AlphaFoldDB" id="A0A5C6UUK2"/>
<dbReference type="EMBL" id="VOPY01000001">
    <property type="protein sequence ID" value="TXC74365.1"/>
    <property type="molecule type" value="Genomic_DNA"/>
</dbReference>
<organism evidence="1 2">
    <name type="scientific">Flavisphingopyxis soli</name>
    <dbReference type="NCBI Taxonomy" id="2601267"/>
    <lineage>
        <taxon>Bacteria</taxon>
        <taxon>Pseudomonadati</taxon>
        <taxon>Pseudomonadota</taxon>
        <taxon>Alphaproteobacteria</taxon>
        <taxon>Sphingomonadales</taxon>
        <taxon>Sphingopyxidaceae</taxon>
        <taxon>Flavisphingopyxis</taxon>
    </lineage>
</organism>
<keyword evidence="2" id="KW-1185">Reference proteome</keyword>
<proteinExistence type="predicted"/>
<name>A0A5C6UUK2_9SPHN</name>
<evidence type="ECO:0000313" key="2">
    <source>
        <dbReference type="Proteomes" id="UP000321129"/>
    </source>
</evidence>